<reference evidence="2 3" key="1">
    <citation type="journal article" date="2017" name="Front. Genet.">
        <title>Draft sequencing of the heterozygous diploid genome of Satsuma (Citrus unshiu Marc.) using a hybrid assembly approach.</title>
        <authorList>
            <person name="Shimizu T."/>
            <person name="Tanizawa Y."/>
            <person name="Mochizuki T."/>
            <person name="Nagasaki H."/>
            <person name="Yoshioka T."/>
            <person name="Toyoda A."/>
            <person name="Fujiyama A."/>
            <person name="Kaminuma E."/>
            <person name="Nakamura Y."/>
        </authorList>
    </citation>
    <scope>NUCLEOTIDE SEQUENCE [LARGE SCALE GENOMIC DNA]</scope>
    <source>
        <strain evidence="3">cv. Miyagawa wase</strain>
    </source>
</reference>
<gene>
    <name evidence="2" type="ORF">CUMW_189520</name>
</gene>
<dbReference type="AlphaFoldDB" id="A0A2H5Q2B1"/>
<feature type="compositionally biased region" description="Basic and acidic residues" evidence="1">
    <location>
        <begin position="170"/>
        <end position="184"/>
    </location>
</feature>
<evidence type="ECO:0000256" key="1">
    <source>
        <dbReference type="SAM" id="MobiDB-lite"/>
    </source>
</evidence>
<sequence>MEVYTSAGTKDKSSDTVPLWYRSYKSENVFNTFSKNPNTNFKINYKTNQASSHYPNLKNSRLSLRRSNQNQLLLLPPLGSVSAGGGTTTSSLLWFRHGRSTAVAASLLRRAWRPEAASESPSGVKTRRKKTRSKPKTMAEMMSRTPNGSSTSSCGMELLYSKLDLPPIQKRRDKDHPRRDERPL</sequence>
<organism evidence="2 3">
    <name type="scientific">Citrus unshiu</name>
    <name type="common">Satsuma mandarin</name>
    <name type="synonym">Citrus nobilis var. unshiu</name>
    <dbReference type="NCBI Taxonomy" id="55188"/>
    <lineage>
        <taxon>Eukaryota</taxon>
        <taxon>Viridiplantae</taxon>
        <taxon>Streptophyta</taxon>
        <taxon>Embryophyta</taxon>
        <taxon>Tracheophyta</taxon>
        <taxon>Spermatophyta</taxon>
        <taxon>Magnoliopsida</taxon>
        <taxon>eudicotyledons</taxon>
        <taxon>Gunneridae</taxon>
        <taxon>Pentapetalae</taxon>
        <taxon>rosids</taxon>
        <taxon>malvids</taxon>
        <taxon>Sapindales</taxon>
        <taxon>Rutaceae</taxon>
        <taxon>Aurantioideae</taxon>
        <taxon>Citrus</taxon>
    </lineage>
</organism>
<proteinExistence type="predicted"/>
<accession>A0A2H5Q2B1</accession>
<name>A0A2H5Q2B1_CITUN</name>
<evidence type="ECO:0000313" key="2">
    <source>
        <dbReference type="EMBL" id="GAY58779.1"/>
    </source>
</evidence>
<evidence type="ECO:0000313" key="3">
    <source>
        <dbReference type="Proteomes" id="UP000236630"/>
    </source>
</evidence>
<feature type="compositionally biased region" description="Polar residues" evidence="1">
    <location>
        <begin position="144"/>
        <end position="154"/>
    </location>
</feature>
<comment type="caution">
    <text evidence="2">The sequence shown here is derived from an EMBL/GenBank/DDBJ whole genome shotgun (WGS) entry which is preliminary data.</text>
</comment>
<dbReference type="Proteomes" id="UP000236630">
    <property type="component" value="Unassembled WGS sequence"/>
</dbReference>
<protein>
    <submittedName>
        <fullName evidence="2">Uncharacterized protein</fullName>
    </submittedName>
</protein>
<feature type="compositionally biased region" description="Basic residues" evidence="1">
    <location>
        <begin position="125"/>
        <end position="135"/>
    </location>
</feature>
<keyword evidence="3" id="KW-1185">Reference proteome</keyword>
<feature type="region of interest" description="Disordered" evidence="1">
    <location>
        <begin position="112"/>
        <end position="184"/>
    </location>
</feature>
<dbReference type="EMBL" id="BDQV01000192">
    <property type="protein sequence ID" value="GAY58779.1"/>
    <property type="molecule type" value="Genomic_DNA"/>
</dbReference>